<evidence type="ECO:0000256" key="10">
    <source>
        <dbReference type="ARBA" id="ARBA00023310"/>
    </source>
</evidence>
<name>A0A532UPS2_UNCL8</name>
<dbReference type="GO" id="GO:0045259">
    <property type="term" value="C:proton-transporting ATP synthase complex"/>
    <property type="evidence" value="ECO:0007669"/>
    <property type="project" value="UniProtKB-KW"/>
</dbReference>
<organism evidence="14 15">
    <name type="scientific">candidate division LCP-89 bacterium B3_LCP</name>
    <dbReference type="NCBI Taxonomy" id="2012998"/>
    <lineage>
        <taxon>Bacteria</taxon>
        <taxon>Pseudomonadati</taxon>
        <taxon>Bacteria division LCP-89</taxon>
    </lineage>
</organism>
<dbReference type="PANTHER" id="PTHR11410:SF0">
    <property type="entry name" value="ATP SYNTHASE SUBUNIT A"/>
    <property type="match status" value="1"/>
</dbReference>
<comment type="function">
    <text evidence="11 12">Key component of the proton channel; it plays a direct role in the translocation of protons across the membrane.</text>
</comment>
<feature type="transmembrane region" description="Helical" evidence="11">
    <location>
        <begin position="123"/>
        <end position="142"/>
    </location>
</feature>
<evidence type="ECO:0000256" key="2">
    <source>
        <dbReference type="ARBA" id="ARBA00006810"/>
    </source>
</evidence>
<feature type="transmembrane region" description="Helical" evidence="11">
    <location>
        <begin position="316"/>
        <end position="337"/>
    </location>
</feature>
<feature type="transmembrane region" description="Helical" evidence="11">
    <location>
        <begin position="285"/>
        <end position="310"/>
    </location>
</feature>
<evidence type="ECO:0000256" key="11">
    <source>
        <dbReference type="HAMAP-Rule" id="MF_01393"/>
    </source>
</evidence>
<keyword evidence="5 11" id="KW-0812">Transmembrane</keyword>
<evidence type="ECO:0000256" key="9">
    <source>
        <dbReference type="ARBA" id="ARBA00023136"/>
    </source>
</evidence>
<sequence length="341" mass="36743">MYLENTPMYDRFSMSRLVGLVLIILPLILFGGQLQADEHADHSGAASTGDSHQETVEAEHGTDAETHGEAASAEAGGHGEHGEEDTGVLGLLTHHLMDSNHYEFFGMDFHLPVLSIGGYHLPITKHTIMLITAAILLIVLVFPRRKVGSGVPHGWSNFIEVLIVFIRDEVVYPNLGSKYGRKYLSFFLTAFFFVLFSNLLGMIPYGSSSTGNIAVTGALASVSLIVMVGSGMIIHGPLKYMGSFIPHGIPAFVIPILFPIEIAGILVKHFALCIRLFANMLAGHAVITVFLGLISSYFIAPVAIVGAVAISLLELFVAFLQAYIFTMLSSLFIGAAVSGEH</sequence>
<evidence type="ECO:0000256" key="3">
    <source>
        <dbReference type="ARBA" id="ARBA00022448"/>
    </source>
</evidence>
<feature type="transmembrane region" description="Helical" evidence="11">
    <location>
        <begin position="183"/>
        <end position="201"/>
    </location>
</feature>
<dbReference type="HAMAP" id="MF_01393">
    <property type="entry name" value="ATP_synth_a_bact"/>
    <property type="match status" value="1"/>
</dbReference>
<evidence type="ECO:0000313" key="15">
    <source>
        <dbReference type="Proteomes" id="UP000319619"/>
    </source>
</evidence>
<protein>
    <recommendedName>
        <fullName evidence="11 12">ATP synthase subunit a</fullName>
    </recommendedName>
    <alternativeName>
        <fullName evidence="11">ATP synthase F0 sector subunit a</fullName>
    </alternativeName>
    <alternativeName>
        <fullName evidence="11">F-ATPase subunit 6</fullName>
    </alternativeName>
</protein>
<dbReference type="PRINTS" id="PR00123">
    <property type="entry name" value="ATPASEA"/>
</dbReference>
<dbReference type="Pfam" id="PF00119">
    <property type="entry name" value="ATP-synt_A"/>
    <property type="match status" value="1"/>
</dbReference>
<keyword evidence="4 11" id="KW-0138">CF(0)</keyword>
<evidence type="ECO:0000256" key="13">
    <source>
        <dbReference type="SAM" id="MobiDB-lite"/>
    </source>
</evidence>
<keyword evidence="10 11" id="KW-0066">ATP synthesis</keyword>
<comment type="similarity">
    <text evidence="2 11 12">Belongs to the ATPase A chain family.</text>
</comment>
<dbReference type="GO" id="GO:0005886">
    <property type="term" value="C:plasma membrane"/>
    <property type="evidence" value="ECO:0007669"/>
    <property type="project" value="UniProtKB-SubCell"/>
</dbReference>
<dbReference type="PANTHER" id="PTHR11410">
    <property type="entry name" value="ATP SYNTHASE SUBUNIT A"/>
    <property type="match status" value="1"/>
</dbReference>
<keyword evidence="3 11" id="KW-0813">Transport</keyword>
<feature type="compositionally biased region" description="Basic and acidic residues" evidence="13">
    <location>
        <begin position="51"/>
        <end position="68"/>
    </location>
</feature>
<dbReference type="InterPro" id="IPR000568">
    <property type="entry name" value="ATP_synth_F0_asu"/>
</dbReference>
<dbReference type="Proteomes" id="UP000319619">
    <property type="component" value="Unassembled WGS sequence"/>
</dbReference>
<dbReference type="EMBL" id="NJBN01000014">
    <property type="protein sequence ID" value="TKJ36931.1"/>
    <property type="molecule type" value="Genomic_DNA"/>
</dbReference>
<dbReference type="SUPFAM" id="SSF81336">
    <property type="entry name" value="F1F0 ATP synthase subunit A"/>
    <property type="match status" value="1"/>
</dbReference>
<evidence type="ECO:0000256" key="6">
    <source>
        <dbReference type="ARBA" id="ARBA00022781"/>
    </source>
</evidence>
<gene>
    <name evidence="11 14" type="primary">atpB</name>
    <name evidence="14" type="ORF">CEE37_14550</name>
</gene>
<evidence type="ECO:0000256" key="7">
    <source>
        <dbReference type="ARBA" id="ARBA00022989"/>
    </source>
</evidence>
<dbReference type="Gene3D" id="1.20.120.220">
    <property type="entry name" value="ATP synthase, F0 complex, subunit A"/>
    <property type="match status" value="1"/>
</dbReference>
<evidence type="ECO:0000256" key="5">
    <source>
        <dbReference type="ARBA" id="ARBA00022692"/>
    </source>
</evidence>
<keyword evidence="8 11" id="KW-0406">Ion transport</keyword>
<dbReference type="InterPro" id="IPR045083">
    <property type="entry name" value="ATP_synth_F0_asu_bact/mt"/>
</dbReference>
<feature type="region of interest" description="Disordered" evidence="13">
    <location>
        <begin position="40"/>
        <end position="84"/>
    </location>
</feature>
<dbReference type="AlphaFoldDB" id="A0A532UPS2"/>
<keyword evidence="11" id="KW-1003">Cell membrane</keyword>
<keyword evidence="9 11" id="KW-0472">Membrane</keyword>
<evidence type="ECO:0000256" key="1">
    <source>
        <dbReference type="ARBA" id="ARBA00004141"/>
    </source>
</evidence>
<dbReference type="NCBIfam" id="TIGR01131">
    <property type="entry name" value="ATP_synt_6_or_A"/>
    <property type="match status" value="1"/>
</dbReference>
<evidence type="ECO:0000256" key="4">
    <source>
        <dbReference type="ARBA" id="ARBA00022547"/>
    </source>
</evidence>
<keyword evidence="7 11" id="KW-1133">Transmembrane helix</keyword>
<dbReference type="CDD" id="cd00310">
    <property type="entry name" value="ATP-synt_Fo_a_6"/>
    <property type="match status" value="1"/>
</dbReference>
<feature type="transmembrane region" description="Helical" evidence="11">
    <location>
        <begin position="254"/>
        <end position="278"/>
    </location>
</feature>
<dbReference type="GO" id="GO:0046933">
    <property type="term" value="F:proton-transporting ATP synthase activity, rotational mechanism"/>
    <property type="evidence" value="ECO:0007669"/>
    <property type="project" value="UniProtKB-UniRule"/>
</dbReference>
<comment type="subcellular location">
    <subcellularLocation>
        <location evidence="11 12">Cell membrane</location>
        <topology evidence="11 12">Multi-pass membrane protein</topology>
    </subcellularLocation>
    <subcellularLocation>
        <location evidence="1">Membrane</location>
        <topology evidence="1">Multi-pass membrane protein</topology>
    </subcellularLocation>
</comment>
<evidence type="ECO:0000256" key="12">
    <source>
        <dbReference type="RuleBase" id="RU000483"/>
    </source>
</evidence>
<evidence type="ECO:0000256" key="8">
    <source>
        <dbReference type="ARBA" id="ARBA00023065"/>
    </source>
</evidence>
<keyword evidence="6 11" id="KW-0375">Hydrogen ion transport</keyword>
<proteinExistence type="inferred from homology"/>
<comment type="caution">
    <text evidence="14">The sequence shown here is derived from an EMBL/GenBank/DDBJ whole genome shotgun (WGS) entry which is preliminary data.</text>
</comment>
<evidence type="ECO:0000313" key="14">
    <source>
        <dbReference type="EMBL" id="TKJ36931.1"/>
    </source>
</evidence>
<reference evidence="14 15" key="1">
    <citation type="submission" date="2017-06" db="EMBL/GenBank/DDBJ databases">
        <title>Novel microbial phyla capable of carbon fixation and sulfur reduction in deep-sea sediments.</title>
        <authorList>
            <person name="Huang J."/>
            <person name="Baker B."/>
            <person name="Wang Y."/>
        </authorList>
    </citation>
    <scope>NUCLEOTIDE SEQUENCE [LARGE SCALE GENOMIC DNA]</scope>
    <source>
        <strain evidence="14">B3_LCP</strain>
    </source>
</reference>
<feature type="transmembrane region" description="Helical" evidence="11">
    <location>
        <begin position="213"/>
        <end position="234"/>
    </location>
</feature>
<dbReference type="InterPro" id="IPR035908">
    <property type="entry name" value="F0_ATP_A_sf"/>
</dbReference>
<accession>A0A532UPS2</accession>